<reference evidence="2" key="1">
    <citation type="submission" date="2022-05" db="EMBL/GenBank/DDBJ databases">
        <title>The Musa troglodytarum L. genome provides insights into the mechanism of non-climacteric behaviour and enrichment of carotenoids.</title>
        <authorList>
            <person name="Wang J."/>
        </authorList>
    </citation>
    <scope>NUCLEOTIDE SEQUENCE</scope>
    <source>
        <tissue evidence="2">Leaf</tissue>
    </source>
</reference>
<feature type="region of interest" description="Disordered" evidence="1">
    <location>
        <begin position="1"/>
        <end position="49"/>
    </location>
</feature>
<name>A0A9E7L426_9LILI</name>
<evidence type="ECO:0000256" key="1">
    <source>
        <dbReference type="SAM" id="MobiDB-lite"/>
    </source>
</evidence>
<gene>
    <name evidence="2" type="ORF">MUK42_05843</name>
</gene>
<evidence type="ECO:0000313" key="2">
    <source>
        <dbReference type="EMBL" id="URE37099.1"/>
    </source>
</evidence>
<accession>A0A9E7L426</accession>
<dbReference type="EMBL" id="CP097510">
    <property type="protein sequence ID" value="URE37099.1"/>
    <property type="molecule type" value="Genomic_DNA"/>
</dbReference>
<sequence length="111" mass="12483">MQSCCCRSPAGRRRRRPTVSRGRWSESSSARRAVANSRRSKRSAATGRATNAHVACIGAPSVAWSSRWGKLWAATCAAISPRPRSTRNRLIRRRNWAWLVYRLTSPMMIGL</sequence>
<evidence type="ECO:0000313" key="3">
    <source>
        <dbReference type="Proteomes" id="UP001055439"/>
    </source>
</evidence>
<proteinExistence type="predicted"/>
<dbReference type="Proteomes" id="UP001055439">
    <property type="component" value="Chromosome 8"/>
</dbReference>
<protein>
    <submittedName>
        <fullName evidence="2">Uncharacterized protein</fullName>
    </submittedName>
</protein>
<organism evidence="2 3">
    <name type="scientific">Musa troglodytarum</name>
    <name type="common">fe'i banana</name>
    <dbReference type="NCBI Taxonomy" id="320322"/>
    <lineage>
        <taxon>Eukaryota</taxon>
        <taxon>Viridiplantae</taxon>
        <taxon>Streptophyta</taxon>
        <taxon>Embryophyta</taxon>
        <taxon>Tracheophyta</taxon>
        <taxon>Spermatophyta</taxon>
        <taxon>Magnoliopsida</taxon>
        <taxon>Liliopsida</taxon>
        <taxon>Zingiberales</taxon>
        <taxon>Musaceae</taxon>
        <taxon>Musa</taxon>
    </lineage>
</organism>
<dbReference type="OrthoDB" id="9411774at2759"/>
<dbReference type="AlphaFoldDB" id="A0A9E7L426"/>
<keyword evidence="3" id="KW-1185">Reference proteome</keyword>
<feature type="compositionally biased region" description="Low complexity" evidence="1">
    <location>
        <begin position="19"/>
        <end position="37"/>
    </location>
</feature>